<proteinExistence type="predicted"/>
<dbReference type="Proteomes" id="UP001500839">
    <property type="component" value="Unassembled WGS sequence"/>
</dbReference>
<dbReference type="RefSeq" id="WP_200172640.1">
    <property type="nucleotide sequence ID" value="NZ_BAABKQ010000001.1"/>
</dbReference>
<dbReference type="InterPro" id="IPR000639">
    <property type="entry name" value="Epox_hydrolase-like"/>
</dbReference>
<reference evidence="5" key="1">
    <citation type="journal article" date="2019" name="Int. J. Syst. Evol. Microbiol.">
        <title>The Global Catalogue of Microorganisms (GCM) 10K type strain sequencing project: providing services to taxonomists for standard genome sequencing and annotation.</title>
        <authorList>
            <consortium name="The Broad Institute Genomics Platform"/>
            <consortium name="The Broad Institute Genome Sequencing Center for Infectious Disease"/>
            <person name="Wu L."/>
            <person name="Ma J."/>
        </authorList>
    </citation>
    <scope>NUCLEOTIDE SEQUENCE [LARGE SCALE GENOMIC DNA]</scope>
    <source>
        <strain evidence="5">JCM 18542</strain>
    </source>
</reference>
<dbReference type="Pfam" id="PF00561">
    <property type="entry name" value="Abhydrolase_1"/>
    <property type="match status" value="1"/>
</dbReference>
<protein>
    <recommendedName>
        <fullName evidence="3">AB hydrolase-1 domain-containing protein</fullName>
    </recommendedName>
</protein>
<gene>
    <name evidence="4" type="ORF">GCM10023353_14280</name>
</gene>
<dbReference type="EMBL" id="BAABKQ010000001">
    <property type="protein sequence ID" value="GAA4810994.1"/>
    <property type="molecule type" value="Genomic_DNA"/>
</dbReference>
<feature type="compositionally biased region" description="Low complexity" evidence="2">
    <location>
        <begin position="1"/>
        <end position="16"/>
    </location>
</feature>
<comment type="caution">
    <text evidence="4">The sequence shown here is derived from an EMBL/GenBank/DDBJ whole genome shotgun (WGS) entry which is preliminary data.</text>
</comment>
<dbReference type="InterPro" id="IPR000073">
    <property type="entry name" value="AB_hydrolase_1"/>
</dbReference>
<evidence type="ECO:0000313" key="4">
    <source>
        <dbReference type="EMBL" id="GAA4810994.1"/>
    </source>
</evidence>
<evidence type="ECO:0000259" key="3">
    <source>
        <dbReference type="Pfam" id="PF00561"/>
    </source>
</evidence>
<keyword evidence="5" id="KW-1185">Reference proteome</keyword>
<dbReference type="Gene3D" id="3.40.50.1820">
    <property type="entry name" value="alpha/beta hydrolase"/>
    <property type="match status" value="1"/>
</dbReference>
<dbReference type="SUPFAM" id="SSF53474">
    <property type="entry name" value="alpha/beta-Hydrolases"/>
    <property type="match status" value="1"/>
</dbReference>
<organism evidence="4 5">
    <name type="scientific">Tomitella cavernea</name>
    <dbReference type="NCBI Taxonomy" id="1387982"/>
    <lineage>
        <taxon>Bacteria</taxon>
        <taxon>Bacillati</taxon>
        <taxon>Actinomycetota</taxon>
        <taxon>Actinomycetes</taxon>
        <taxon>Mycobacteriales</taxon>
        <taxon>Tomitella</taxon>
    </lineage>
</organism>
<feature type="region of interest" description="Disordered" evidence="2">
    <location>
        <begin position="1"/>
        <end position="37"/>
    </location>
</feature>
<evidence type="ECO:0000256" key="2">
    <source>
        <dbReference type="SAM" id="MobiDB-lite"/>
    </source>
</evidence>
<dbReference type="InterPro" id="IPR029058">
    <property type="entry name" value="AB_hydrolase_fold"/>
</dbReference>
<sequence>MNTDASVSGRHSPDSSSPRRRTVTRGDTNLAVFEQGDPDGPTVLLVHGWPDTHRLWDGVVPALAKRHRVVTYDTRGHGESTVPGTVSEFGLDELADDLYAVIDAVSPDRKVHLVGHDWGSVQGWEAVCRTDADERIATFTSISGPSLDHLAVWVRERLSRPTARGIGQALSQLASSAYTGFFMTPVVPRLFFRTVGRPSLWRRFLRVIDGTPPERIHLAPSLQRDMISGLRIYSANILPRLRHPDPRQTTVPVRLLVNRRDIALRPAIYSDVETWVTELSRTDLATGHWLPFHSPDVIGQAVSEFIARSGDGD</sequence>
<keyword evidence="1" id="KW-0378">Hydrolase</keyword>
<dbReference type="PRINTS" id="PR00412">
    <property type="entry name" value="EPOXHYDRLASE"/>
</dbReference>
<evidence type="ECO:0000256" key="1">
    <source>
        <dbReference type="ARBA" id="ARBA00022801"/>
    </source>
</evidence>
<name>A0ABP9CKX7_9ACTN</name>
<accession>A0ABP9CKX7</accession>
<dbReference type="PANTHER" id="PTHR43329">
    <property type="entry name" value="EPOXIDE HYDROLASE"/>
    <property type="match status" value="1"/>
</dbReference>
<evidence type="ECO:0000313" key="5">
    <source>
        <dbReference type="Proteomes" id="UP001500839"/>
    </source>
</evidence>
<feature type="domain" description="AB hydrolase-1" evidence="3">
    <location>
        <begin position="41"/>
        <end position="157"/>
    </location>
</feature>